<dbReference type="AlphaFoldDB" id="A0A834GK56"/>
<sequence>MLLHRQVPPLHPPLAYVSSKTRLVGYGMRQCLKLLNETPSLSWLRLGVFSPESPFFFFFLVKFVVQVLGMNVGGTKDIVEHDKTSLLLPLGHLGAQVLSANLQFLFKNPLVRQKMGMRGREKVEKIYLKRHMYKEFARVLSRCMDRI</sequence>
<reference evidence="1" key="1">
    <citation type="submission" date="2019-11" db="EMBL/GenBank/DDBJ databases">
        <authorList>
            <person name="Liu Y."/>
            <person name="Hou J."/>
            <person name="Li T.-Q."/>
            <person name="Guan C.-H."/>
            <person name="Wu X."/>
            <person name="Wu H.-Z."/>
            <person name="Ling F."/>
            <person name="Zhang R."/>
            <person name="Shi X.-G."/>
            <person name="Ren J.-P."/>
            <person name="Chen E.-F."/>
            <person name="Sun J.-M."/>
        </authorList>
    </citation>
    <scope>NUCLEOTIDE SEQUENCE</scope>
    <source>
        <strain evidence="1">Adult_tree_wgs_1</strain>
        <tissue evidence="1">Leaves</tissue>
    </source>
</reference>
<dbReference type="Gene3D" id="3.40.50.2000">
    <property type="entry name" value="Glycogen Phosphorylase B"/>
    <property type="match status" value="1"/>
</dbReference>
<evidence type="ECO:0000313" key="1">
    <source>
        <dbReference type="EMBL" id="KAF7135480.1"/>
    </source>
</evidence>
<proteinExistence type="predicted"/>
<name>A0A834GK56_RHOSS</name>
<protein>
    <submittedName>
        <fullName evidence="1">Uncharacterized protein</fullName>
    </submittedName>
</protein>
<dbReference type="EMBL" id="WJXA01000008">
    <property type="protein sequence ID" value="KAF7135480.1"/>
    <property type="molecule type" value="Genomic_DNA"/>
</dbReference>
<organism evidence="1 2">
    <name type="scientific">Rhododendron simsii</name>
    <name type="common">Sims's rhododendron</name>
    <dbReference type="NCBI Taxonomy" id="118357"/>
    <lineage>
        <taxon>Eukaryota</taxon>
        <taxon>Viridiplantae</taxon>
        <taxon>Streptophyta</taxon>
        <taxon>Embryophyta</taxon>
        <taxon>Tracheophyta</taxon>
        <taxon>Spermatophyta</taxon>
        <taxon>Magnoliopsida</taxon>
        <taxon>eudicotyledons</taxon>
        <taxon>Gunneridae</taxon>
        <taxon>Pentapetalae</taxon>
        <taxon>asterids</taxon>
        <taxon>Ericales</taxon>
        <taxon>Ericaceae</taxon>
        <taxon>Ericoideae</taxon>
        <taxon>Rhodoreae</taxon>
        <taxon>Rhododendron</taxon>
    </lineage>
</organism>
<comment type="caution">
    <text evidence="1">The sequence shown here is derived from an EMBL/GenBank/DDBJ whole genome shotgun (WGS) entry which is preliminary data.</text>
</comment>
<accession>A0A834GK56</accession>
<evidence type="ECO:0000313" key="2">
    <source>
        <dbReference type="Proteomes" id="UP000626092"/>
    </source>
</evidence>
<dbReference type="PANTHER" id="PTHR47778">
    <property type="entry name" value="BNAA05G14870D PROTEIN"/>
    <property type="match status" value="1"/>
</dbReference>
<dbReference type="Proteomes" id="UP000626092">
    <property type="component" value="Unassembled WGS sequence"/>
</dbReference>
<gene>
    <name evidence="1" type="ORF">RHSIM_Rhsim08G0219200</name>
</gene>
<dbReference type="PANTHER" id="PTHR47778:SF2">
    <property type="entry name" value="GLYCOSYL TRANSFERASE FAMILY 1 DOMAIN-CONTAINING PROTEIN"/>
    <property type="match status" value="1"/>
</dbReference>
<dbReference type="SUPFAM" id="SSF53756">
    <property type="entry name" value="UDP-Glycosyltransferase/glycogen phosphorylase"/>
    <property type="match status" value="1"/>
</dbReference>
<keyword evidence="2" id="KW-1185">Reference proteome</keyword>
<dbReference type="OrthoDB" id="512920at2759"/>